<dbReference type="Pfam" id="PF20102">
    <property type="entry name" value="DUF6492"/>
    <property type="match status" value="1"/>
</dbReference>
<dbReference type="GO" id="GO:0009103">
    <property type="term" value="P:lipopolysaccharide biosynthetic process"/>
    <property type="evidence" value="ECO:0007669"/>
    <property type="project" value="TreeGrafter"/>
</dbReference>
<dbReference type="CDD" id="cd03801">
    <property type="entry name" value="GT4_PimA-like"/>
    <property type="match status" value="1"/>
</dbReference>
<protein>
    <submittedName>
        <fullName evidence="3">Glycosyl transferase, group 1 (Modular protein)</fullName>
    </submittedName>
</protein>
<dbReference type="InterPro" id="IPR001296">
    <property type="entry name" value="Glyco_trans_1"/>
</dbReference>
<feature type="domain" description="Glycosyl transferase family 1" evidence="2">
    <location>
        <begin position="619"/>
        <end position="793"/>
    </location>
</feature>
<dbReference type="SUPFAM" id="SSF53756">
    <property type="entry name" value="UDP-Glycosyltransferase/glycogen phosphorylase"/>
    <property type="match status" value="3"/>
</dbReference>
<dbReference type="EMBL" id="FLMQ01000058">
    <property type="protein sequence ID" value="SBP90003.1"/>
    <property type="molecule type" value="Genomic_DNA"/>
</dbReference>
<dbReference type="Gene3D" id="3.40.50.2000">
    <property type="entry name" value="Glycogen Phosphorylase B"/>
    <property type="match status" value="3"/>
</dbReference>
<evidence type="ECO:0000259" key="2">
    <source>
        <dbReference type="Pfam" id="PF00534"/>
    </source>
</evidence>
<sequence>MRLVIDMQGAQTASRFRGIGRYTLALVKAMAELRGQHEVFLALNAGYADTIEPIRAAFADLLPADHVRVWQAMGPVGGHDAANDARRKAAEAIREAFLASLAPDVVLVSSLFEEYGGEAVISVGTLTNTLPTAAILYDLIPLVHRDIYLRDPHMSRWYYGKLDHLRRIDLLLAISGSSEQEGKEFLNFPAHTITNISTACDAHFRTHPLDNAARARLAQTFGIERPFVLYTGGNDLRKNVEGLISAFARLPPALRAEYQLVLAGWELFDQRERYFSLSRQAGLLENELLLTDQVTEDDLVLLYNACTLFVFPSWHEGFGLPVLEAMACGKAVIAANSSSLPEVVGHAEALFAPRDDVAMSAKMAEVLGNPEFRHELERHGLEQAKKFSWETSARRAWNALDALHQQKAQNCAPSHTHAKRPRLAFVSPLPPEKTGIADYAAEILPELARHYDITVIVQQERVENAWVQANAPIRDAAWFRAHARQFDRVIYQFGNSPFHSHMFDLLADIPGMVVLHDFYLSSPVWHRDEHGPAQHGWAQALLAGHGWNAVRERLQVSSWNDVLEVLTAYPCNLAVLQQAQGIIIHSSFSRQLAQQFYGEHAAAAWVLIPHLRQPVKPVDKTQARQRLGVAETDFVVCSFGLLGSTKLNHRLLDAWLASPLAQDTACRLVFVGENDGGDYGQNLFHTIASSRAHDRITITGWADTEAYRAWLAAADVGVQLRTLSRGETSGTVLDCMNYGLPTIVNAHGSMADLPADTVWMLPDAFSDAELIDALASLYRDAARRKALGARARAHIHEHHHPRRCAERYTAALETAYAQAAQGLAGLSQTLAVASPALAPAELPRLAQTLAANFPPHPRRRQLLLDLSELVQRDAKTGIQRVTRALLQALLAAPPAGWSVEPVYATPDQPGYRYARKFTSRFLGLPDDWAEDAPVEVWQSDIFLGLDLQHHVVLAQEETLKNWKLRGVFVYFVIYDLLPVTLPEVFPEGTQDLHQHWLSTITRFDGALCISRAVADELFDWLQTFGQKRERPFALNWFHLGADVDGSAPSQGMPSDAPNTLAALQSRPTFLMVGTIEPRKGYLQTLLAFDQLWTQGVNVNLVIIGKEGWKPVPDEQRRDIPQTARALRNHPELGKRLFWLEGISDEYLEQVYSHATCLIAASYGEGFGLPLIEAARNGLPLLVRDIPVFHEVTAAHAFFFPDRREPDAIGDAVQTWLELYHQGKHPLSDAMPRQTWKDSAKQALDAILGTTPPYKTWLPDGVRRYWGADSRLHTEVGQRKGRAICATGKAGMLIYGPYEQFQPGRYQLFIRGTADHWTGKEWLDVSCNQGKRKLFHLELRAGPPGTWQEMQEFSLETAYADVEIRICVREESRLSVEGIEVSVMHATGSFVGSLLFDLQKELKQKNEIFGNFIHDFAVVNKSYAKDMEWSVALYKSWRKHAAREAPFFMVVPKEDIVNFERRFELEVEQGAVTERPFLLTEEDVLHVSGIACPPEFTGWHVQQIIKLCFSKTKLARHYLTLDSAMIFTKPFDYRTLYSDDGVFCTAASPLRKEDFYRCYQHVDEKGWLNGELVNLSKSLEAICAFMGNDSEFTHQYIGGSGFFDSELAIGLEKYANEKGFCGFVGLISMAPYEFAWYGEYVFMLHRDKFRPKGPLIMEPCITLPNLKDLYDGNFNIPDHLFGVLIQPPASDQCELSKINWGKANK</sequence>
<dbReference type="CDD" id="cd03809">
    <property type="entry name" value="GT4_MtfB-like"/>
    <property type="match status" value="2"/>
</dbReference>
<keyword evidence="4" id="KW-1185">Reference proteome</keyword>
<evidence type="ECO:0000313" key="4">
    <source>
        <dbReference type="Proteomes" id="UP000214566"/>
    </source>
</evidence>
<feature type="domain" description="Glycosyl transferase family 1" evidence="2">
    <location>
        <begin position="1065"/>
        <end position="1219"/>
    </location>
</feature>
<keyword evidence="1 3" id="KW-0808">Transferase</keyword>
<gene>
    <name evidence="3" type="ORF">THIARS_90153</name>
</gene>
<dbReference type="InterPro" id="IPR045499">
    <property type="entry name" value="DUF6492"/>
</dbReference>
<dbReference type="RefSeq" id="WP_094161953.1">
    <property type="nucleotide sequence ID" value="NZ_LT592171.1"/>
</dbReference>
<dbReference type="PANTHER" id="PTHR46401:SF2">
    <property type="entry name" value="GLYCOSYLTRANSFERASE WBBK-RELATED"/>
    <property type="match status" value="1"/>
</dbReference>
<proteinExistence type="predicted"/>
<dbReference type="GO" id="GO:0016757">
    <property type="term" value="F:glycosyltransferase activity"/>
    <property type="evidence" value="ECO:0007669"/>
    <property type="project" value="InterPro"/>
</dbReference>
<dbReference type="Proteomes" id="UP000214566">
    <property type="component" value="Unassembled WGS sequence"/>
</dbReference>
<reference evidence="3 4" key="1">
    <citation type="submission" date="2016-06" db="EMBL/GenBank/DDBJ databases">
        <authorList>
            <person name="Kjaerup R.B."/>
            <person name="Dalgaard T.S."/>
            <person name="Juul-Madsen H.R."/>
        </authorList>
    </citation>
    <scope>NUCLEOTIDE SEQUENCE [LARGE SCALE GENOMIC DNA]</scope>
    <source>
        <strain evidence="3 4">DSM 16361</strain>
    </source>
</reference>
<name>A0A238D9K7_THIDL</name>
<evidence type="ECO:0000313" key="3">
    <source>
        <dbReference type="EMBL" id="SBP90003.1"/>
    </source>
</evidence>
<organism evidence="3 4">
    <name type="scientific">Thiomonas delicata</name>
    <name type="common">Thiomonas cuprina</name>
    <dbReference type="NCBI Taxonomy" id="364030"/>
    <lineage>
        <taxon>Bacteria</taxon>
        <taxon>Pseudomonadati</taxon>
        <taxon>Pseudomonadota</taxon>
        <taxon>Betaproteobacteria</taxon>
        <taxon>Burkholderiales</taxon>
        <taxon>Thiomonas</taxon>
    </lineage>
</organism>
<dbReference type="Pfam" id="PF00534">
    <property type="entry name" value="Glycos_transf_1"/>
    <property type="match status" value="3"/>
</dbReference>
<accession>A0A238D9K7</accession>
<evidence type="ECO:0000256" key="1">
    <source>
        <dbReference type="ARBA" id="ARBA00022679"/>
    </source>
</evidence>
<dbReference type="OrthoDB" id="433681at2"/>
<feature type="domain" description="Glycosyl transferase family 1" evidence="2">
    <location>
        <begin position="224"/>
        <end position="380"/>
    </location>
</feature>
<dbReference type="PANTHER" id="PTHR46401">
    <property type="entry name" value="GLYCOSYLTRANSFERASE WBBK-RELATED"/>
    <property type="match status" value="1"/>
</dbReference>